<dbReference type="Pfam" id="PF02798">
    <property type="entry name" value="GST_N"/>
    <property type="match status" value="1"/>
</dbReference>
<proteinExistence type="inferred from homology"/>
<dbReference type="SFLD" id="SFLDS00019">
    <property type="entry name" value="Glutathione_Transferase_(cytos"/>
    <property type="match status" value="1"/>
</dbReference>
<dbReference type="InterPro" id="IPR036282">
    <property type="entry name" value="Glutathione-S-Trfase_C_sf"/>
</dbReference>
<dbReference type="PANTHER" id="PTHR44051">
    <property type="entry name" value="GLUTATHIONE S-TRANSFERASE-RELATED"/>
    <property type="match status" value="1"/>
</dbReference>
<accession>A0A1V3KJ91</accession>
<evidence type="ECO:0000313" key="4">
    <source>
        <dbReference type="EMBL" id="OOF77665.1"/>
    </source>
</evidence>
<dbReference type="Gene3D" id="3.40.30.10">
    <property type="entry name" value="Glutaredoxin"/>
    <property type="match status" value="1"/>
</dbReference>
<dbReference type="CDD" id="cd03207">
    <property type="entry name" value="GST_C_8"/>
    <property type="match status" value="1"/>
</dbReference>
<dbReference type="SFLD" id="SFLDG00358">
    <property type="entry name" value="Main_(cytGST)"/>
    <property type="match status" value="1"/>
</dbReference>
<dbReference type="PROSITE" id="PS50405">
    <property type="entry name" value="GST_CTER"/>
    <property type="match status" value="1"/>
</dbReference>
<dbReference type="InterPro" id="IPR040079">
    <property type="entry name" value="Glutathione_S-Trfase"/>
</dbReference>
<dbReference type="PANTHER" id="PTHR44051:SF21">
    <property type="entry name" value="GLUTATHIONE S-TRANSFERASE FAMILY PROTEIN"/>
    <property type="match status" value="1"/>
</dbReference>
<dbReference type="InterPro" id="IPR036249">
    <property type="entry name" value="Thioredoxin-like_sf"/>
</dbReference>
<dbReference type="PROSITE" id="PS50404">
    <property type="entry name" value="GST_NTER"/>
    <property type="match status" value="1"/>
</dbReference>
<evidence type="ECO:0000259" key="3">
    <source>
        <dbReference type="PROSITE" id="PS50405"/>
    </source>
</evidence>
<reference evidence="5" key="1">
    <citation type="submission" date="2016-10" db="EMBL/GenBank/DDBJ databases">
        <title>Rodentibacter gen. nov. and new species.</title>
        <authorList>
            <person name="Christensen H."/>
        </authorList>
    </citation>
    <scope>NUCLEOTIDE SEQUENCE [LARGE SCALE GENOMIC DNA]</scope>
    <source>
        <strain evidence="5">Ppn152</strain>
    </source>
</reference>
<comment type="similarity">
    <text evidence="1">Belongs to the GST superfamily.</text>
</comment>
<evidence type="ECO:0000256" key="1">
    <source>
        <dbReference type="RuleBase" id="RU003494"/>
    </source>
</evidence>
<dbReference type="SFLD" id="SFLDG01150">
    <property type="entry name" value="Main.1:_Beta-like"/>
    <property type="match status" value="1"/>
</dbReference>
<comment type="caution">
    <text evidence="4">The sequence shown here is derived from an EMBL/GenBank/DDBJ whole genome shotgun (WGS) entry which is preliminary data.</text>
</comment>
<sequence>MKNLTFYTNPLSRGRIVRWALEECGANYETVLLDFSTIKNPSYLAVNPMGKIPALKHGDTVITEAAAICMYLADIFPEKSLSPSINSIYRGEYYRWLFFTAATFEAAIMEKYTQVSLKDEYRKALGYGDLDTVLNTLRNHLSDRKYICAEQFSIADIVLTKLLEYGIYRTKVIEPEPVFQHYLDRMQQRPAYQKAKYLDDLLVGN</sequence>
<feature type="domain" description="GST N-terminal" evidence="2">
    <location>
        <begin position="1"/>
        <end position="80"/>
    </location>
</feature>
<dbReference type="Proteomes" id="UP000189114">
    <property type="component" value="Unassembled WGS sequence"/>
</dbReference>
<protein>
    <recommendedName>
        <fullName evidence="6">Glutathione S-transferase</fullName>
    </recommendedName>
</protein>
<evidence type="ECO:0000259" key="2">
    <source>
        <dbReference type="PROSITE" id="PS50404"/>
    </source>
</evidence>
<dbReference type="Pfam" id="PF00043">
    <property type="entry name" value="GST_C"/>
    <property type="match status" value="1"/>
</dbReference>
<dbReference type="SUPFAM" id="SSF47616">
    <property type="entry name" value="GST C-terminal domain-like"/>
    <property type="match status" value="1"/>
</dbReference>
<name>A0A1V3KJ91_9PAST</name>
<feature type="domain" description="GST C-terminal" evidence="3">
    <location>
        <begin position="86"/>
        <end position="205"/>
    </location>
</feature>
<dbReference type="InterPro" id="IPR004046">
    <property type="entry name" value="GST_C"/>
</dbReference>
<dbReference type="InterPro" id="IPR004045">
    <property type="entry name" value="Glutathione_S-Trfase_N"/>
</dbReference>
<dbReference type="InterPro" id="IPR010987">
    <property type="entry name" value="Glutathione-S-Trfase_C-like"/>
</dbReference>
<dbReference type="SUPFAM" id="SSF52833">
    <property type="entry name" value="Thioredoxin-like"/>
    <property type="match status" value="1"/>
</dbReference>
<dbReference type="CDD" id="cd03046">
    <property type="entry name" value="GST_N_GTT1_like"/>
    <property type="match status" value="1"/>
</dbReference>
<dbReference type="AlphaFoldDB" id="A0A1V3KJ91"/>
<dbReference type="Gene3D" id="1.20.1050.10">
    <property type="match status" value="1"/>
</dbReference>
<organism evidence="4 5">
    <name type="scientific">Rodentibacter caecimuris</name>
    <dbReference type="NCBI Taxonomy" id="1796644"/>
    <lineage>
        <taxon>Bacteria</taxon>
        <taxon>Pseudomonadati</taxon>
        <taxon>Pseudomonadota</taxon>
        <taxon>Gammaproteobacteria</taxon>
        <taxon>Pasteurellales</taxon>
        <taxon>Pasteurellaceae</taxon>
        <taxon>Rodentibacter</taxon>
    </lineage>
</organism>
<evidence type="ECO:0008006" key="6">
    <source>
        <dbReference type="Google" id="ProtNLM"/>
    </source>
</evidence>
<dbReference type="EMBL" id="MLAE01000036">
    <property type="protein sequence ID" value="OOF77665.1"/>
    <property type="molecule type" value="Genomic_DNA"/>
</dbReference>
<gene>
    <name evidence="4" type="ORF">BKG96_07990</name>
</gene>
<dbReference type="RefSeq" id="WP_204378720.1">
    <property type="nucleotide sequence ID" value="NZ_MLAE01000036.1"/>
</dbReference>
<evidence type="ECO:0000313" key="5">
    <source>
        <dbReference type="Proteomes" id="UP000189114"/>
    </source>
</evidence>